<proteinExistence type="predicted"/>
<feature type="region of interest" description="Disordered" evidence="1">
    <location>
        <begin position="164"/>
        <end position="197"/>
    </location>
</feature>
<dbReference type="Proteomes" id="UP000717996">
    <property type="component" value="Unassembled WGS sequence"/>
</dbReference>
<sequence length="259" mass="29486">MTYQPPVYIVHNQENPYIQESERLPLTKENLINLSQSTTVMSNEILERYCQEISRPARYDRHQSSVTTTSPDTVLASPRLLPFPYHNDSLFLPTAEQLQYNLTTSSSSSSYSQTEISSLFSSNLPISCPHSAVHIKKCRSNNGSSFSASRISPERRSLPAKMEHSLKPRHSTVSGCTRQTSFRSSTHSTASSIYKESSGDKKPWLKRLLKFLSKNKSKLNRKQPLQNQPKNKLDQVWFCQFAKNPTNFIENQQLIVTVS</sequence>
<dbReference type="OrthoDB" id="2250159at2759"/>
<reference evidence="2" key="1">
    <citation type="journal article" date="2020" name="Microb. Genom.">
        <title>Genetic diversity of clinical and environmental Mucorales isolates obtained from an investigation of mucormycosis cases among solid organ transplant recipients.</title>
        <authorList>
            <person name="Nguyen M.H."/>
            <person name="Kaul D."/>
            <person name="Muto C."/>
            <person name="Cheng S.J."/>
            <person name="Richter R.A."/>
            <person name="Bruno V.M."/>
            <person name="Liu G."/>
            <person name="Beyhan S."/>
            <person name="Sundermann A.J."/>
            <person name="Mounaud S."/>
            <person name="Pasculle A.W."/>
            <person name="Nierman W.C."/>
            <person name="Driscoll E."/>
            <person name="Cumbie R."/>
            <person name="Clancy C.J."/>
            <person name="Dupont C.L."/>
        </authorList>
    </citation>
    <scope>NUCLEOTIDE SEQUENCE</scope>
    <source>
        <strain evidence="2">GL16</strain>
    </source>
</reference>
<gene>
    <name evidence="2" type="ORF">G6F51_003671</name>
</gene>
<evidence type="ECO:0000313" key="3">
    <source>
        <dbReference type="Proteomes" id="UP000717996"/>
    </source>
</evidence>
<comment type="caution">
    <text evidence="2">The sequence shown here is derived from an EMBL/GenBank/DDBJ whole genome shotgun (WGS) entry which is preliminary data.</text>
</comment>
<evidence type="ECO:0000256" key="1">
    <source>
        <dbReference type="SAM" id="MobiDB-lite"/>
    </source>
</evidence>
<name>A0A9P6YHC0_RHIOR</name>
<accession>A0A9P6YHC0</accession>
<evidence type="ECO:0000313" key="2">
    <source>
        <dbReference type="EMBL" id="KAG1548433.1"/>
    </source>
</evidence>
<dbReference type="AlphaFoldDB" id="A0A9P6YHC0"/>
<protein>
    <submittedName>
        <fullName evidence="2">Uncharacterized protein</fullName>
    </submittedName>
</protein>
<dbReference type="EMBL" id="JAANIT010000370">
    <property type="protein sequence ID" value="KAG1548433.1"/>
    <property type="molecule type" value="Genomic_DNA"/>
</dbReference>
<feature type="compositionally biased region" description="Low complexity" evidence="1">
    <location>
        <begin position="180"/>
        <end position="192"/>
    </location>
</feature>
<organism evidence="2 3">
    <name type="scientific">Rhizopus oryzae</name>
    <name type="common">Mucormycosis agent</name>
    <name type="synonym">Rhizopus arrhizus var. delemar</name>
    <dbReference type="NCBI Taxonomy" id="64495"/>
    <lineage>
        <taxon>Eukaryota</taxon>
        <taxon>Fungi</taxon>
        <taxon>Fungi incertae sedis</taxon>
        <taxon>Mucoromycota</taxon>
        <taxon>Mucoromycotina</taxon>
        <taxon>Mucoromycetes</taxon>
        <taxon>Mucorales</taxon>
        <taxon>Mucorineae</taxon>
        <taxon>Rhizopodaceae</taxon>
        <taxon>Rhizopus</taxon>
    </lineage>
</organism>